<organism evidence="20 21">
    <name type="scientific">Actinidia rufa</name>
    <dbReference type="NCBI Taxonomy" id="165716"/>
    <lineage>
        <taxon>Eukaryota</taxon>
        <taxon>Viridiplantae</taxon>
        <taxon>Streptophyta</taxon>
        <taxon>Embryophyta</taxon>
        <taxon>Tracheophyta</taxon>
        <taxon>Spermatophyta</taxon>
        <taxon>Magnoliopsida</taxon>
        <taxon>eudicotyledons</taxon>
        <taxon>Gunneridae</taxon>
        <taxon>Pentapetalae</taxon>
        <taxon>asterids</taxon>
        <taxon>Ericales</taxon>
        <taxon>Actinidiaceae</taxon>
        <taxon>Actinidia</taxon>
    </lineage>
</organism>
<feature type="domain" description="Gnk2-homologous" evidence="19">
    <location>
        <begin position="133"/>
        <end position="238"/>
    </location>
</feature>
<dbReference type="Pfam" id="PF01657">
    <property type="entry name" value="Stress-antifung"/>
    <property type="match status" value="2"/>
</dbReference>
<evidence type="ECO:0000256" key="1">
    <source>
        <dbReference type="ARBA" id="ARBA00004167"/>
    </source>
</evidence>
<evidence type="ECO:0000256" key="2">
    <source>
        <dbReference type="ARBA" id="ARBA00022527"/>
    </source>
</evidence>
<dbReference type="Gene3D" id="3.30.200.20">
    <property type="entry name" value="Phosphorylase Kinase, domain 1"/>
    <property type="match status" value="1"/>
</dbReference>
<dbReference type="GO" id="GO:0005886">
    <property type="term" value="C:plasma membrane"/>
    <property type="evidence" value="ECO:0007669"/>
    <property type="project" value="TreeGrafter"/>
</dbReference>
<comment type="catalytic activity">
    <reaction evidence="15">
        <text>L-threonyl-[protein] + ATP = O-phospho-L-threonyl-[protein] + ADP + H(+)</text>
        <dbReference type="Rhea" id="RHEA:46608"/>
        <dbReference type="Rhea" id="RHEA-COMP:11060"/>
        <dbReference type="Rhea" id="RHEA-COMP:11605"/>
        <dbReference type="ChEBI" id="CHEBI:15378"/>
        <dbReference type="ChEBI" id="CHEBI:30013"/>
        <dbReference type="ChEBI" id="CHEBI:30616"/>
        <dbReference type="ChEBI" id="CHEBI:61977"/>
        <dbReference type="ChEBI" id="CHEBI:456216"/>
    </reaction>
</comment>
<keyword evidence="13" id="KW-0325">Glycoprotein</keyword>
<proteinExistence type="predicted"/>
<dbReference type="InterPro" id="IPR000719">
    <property type="entry name" value="Prot_kinase_dom"/>
</dbReference>
<evidence type="ECO:0000256" key="16">
    <source>
        <dbReference type="SAM" id="Phobius"/>
    </source>
</evidence>
<keyword evidence="21" id="KW-1185">Reference proteome</keyword>
<reference evidence="20 21" key="1">
    <citation type="submission" date="2019-07" db="EMBL/GenBank/DDBJ databases">
        <title>De Novo Assembly of kiwifruit Actinidia rufa.</title>
        <authorList>
            <person name="Sugita-Konishi S."/>
            <person name="Sato K."/>
            <person name="Mori E."/>
            <person name="Abe Y."/>
            <person name="Kisaki G."/>
            <person name="Hamano K."/>
            <person name="Suezawa K."/>
            <person name="Otani M."/>
            <person name="Fukuda T."/>
            <person name="Manabe T."/>
            <person name="Gomi K."/>
            <person name="Tabuchi M."/>
            <person name="Akimitsu K."/>
            <person name="Kataoka I."/>
        </authorList>
    </citation>
    <scope>NUCLEOTIDE SEQUENCE [LARGE SCALE GENOMIC DNA]</scope>
    <source>
        <strain evidence="21">cv. Fuchu</strain>
    </source>
</reference>
<dbReference type="PANTHER" id="PTHR27002:SF1040">
    <property type="entry name" value="OS07G0538400 PROTEIN"/>
    <property type="match status" value="1"/>
</dbReference>
<keyword evidence="4 16" id="KW-0812">Transmembrane</keyword>
<dbReference type="PROSITE" id="PS00108">
    <property type="entry name" value="PROTEIN_KINASE_ST"/>
    <property type="match status" value="1"/>
</dbReference>
<feature type="signal peptide" evidence="17">
    <location>
        <begin position="1"/>
        <end position="23"/>
    </location>
</feature>
<dbReference type="FunFam" id="1.10.510.10:FF:000129">
    <property type="entry name" value="cysteine-rich receptor-like protein kinase 10"/>
    <property type="match status" value="1"/>
</dbReference>
<name>A0A7J0G450_9ERIC</name>
<evidence type="ECO:0000256" key="4">
    <source>
        <dbReference type="ARBA" id="ARBA00022692"/>
    </source>
</evidence>
<evidence type="ECO:0000256" key="5">
    <source>
        <dbReference type="ARBA" id="ARBA00022729"/>
    </source>
</evidence>
<evidence type="ECO:0000256" key="13">
    <source>
        <dbReference type="ARBA" id="ARBA00023180"/>
    </source>
</evidence>
<dbReference type="InterPro" id="IPR002902">
    <property type="entry name" value="GNK2"/>
</dbReference>
<evidence type="ECO:0000313" key="21">
    <source>
        <dbReference type="Proteomes" id="UP000585474"/>
    </source>
</evidence>
<dbReference type="InterPro" id="IPR038408">
    <property type="entry name" value="GNK2_sf"/>
</dbReference>
<dbReference type="Proteomes" id="UP000585474">
    <property type="component" value="Unassembled WGS sequence"/>
</dbReference>
<dbReference type="InterPro" id="IPR008271">
    <property type="entry name" value="Ser/Thr_kinase_AS"/>
</dbReference>
<evidence type="ECO:0000256" key="7">
    <source>
        <dbReference type="ARBA" id="ARBA00022741"/>
    </source>
</evidence>
<keyword evidence="2" id="KW-0723">Serine/threonine-protein kinase</keyword>
<dbReference type="PANTHER" id="PTHR27002">
    <property type="entry name" value="RECEPTOR-LIKE SERINE/THREONINE-PROTEIN KINASE SD1-8"/>
    <property type="match status" value="1"/>
</dbReference>
<evidence type="ECO:0000256" key="8">
    <source>
        <dbReference type="ARBA" id="ARBA00022777"/>
    </source>
</evidence>
<dbReference type="SMART" id="SM00220">
    <property type="entry name" value="S_TKc"/>
    <property type="match status" value="1"/>
</dbReference>
<evidence type="ECO:0000313" key="20">
    <source>
        <dbReference type="EMBL" id="GFZ05528.1"/>
    </source>
</evidence>
<comment type="catalytic activity">
    <reaction evidence="14">
        <text>L-seryl-[protein] + ATP = O-phospho-L-seryl-[protein] + ADP + H(+)</text>
        <dbReference type="Rhea" id="RHEA:17989"/>
        <dbReference type="Rhea" id="RHEA-COMP:9863"/>
        <dbReference type="Rhea" id="RHEA-COMP:11604"/>
        <dbReference type="ChEBI" id="CHEBI:15378"/>
        <dbReference type="ChEBI" id="CHEBI:29999"/>
        <dbReference type="ChEBI" id="CHEBI:30616"/>
        <dbReference type="ChEBI" id="CHEBI:83421"/>
        <dbReference type="ChEBI" id="CHEBI:456216"/>
    </reaction>
</comment>
<keyword evidence="10 16" id="KW-1133">Transmembrane helix</keyword>
<dbReference type="AlphaFoldDB" id="A0A7J0G450"/>
<evidence type="ECO:0000256" key="17">
    <source>
        <dbReference type="SAM" id="SignalP"/>
    </source>
</evidence>
<sequence>MMQHFALNGLLFLCLLLLHYSKGEDIVLLHCNNSRNYTSGSAYAKNLNLTISSLSANASLTGFSFTVLGQNPDVVYGLVQCTNGISSQDCQTYAQTSAQNIIQLCPNQKEASIHYGSCLMEYSERNFYSVMNSAPMFFLYNLENVINPTVFNSELGNLMRSLLASAASSPSRSAVGSTNFTDFSNIYAMLQCTRDLGPNSCLRCLQDIVTVIPDCCAGKQGGQVISWSCQLRIAFVAVIPLACALVLISTICICFLWRKAKRRNTDVFCEDGSSSNSNMESLQMDLGTLKVATSNFLDANKLGEGGFGPVYKGILSDGREIAVKRLASNSVQGVGELRTEVVLVAKLLHRNLVKLLGFCLEEEEKLLVYEYLPNDERRRQCFGWEQRYKIIIGIARGLLYLHEDSQLRVIHRDLKASNVLLDEHMNPKISDFGLAKLFRGSQTQGNTNHIAGTYGYMAPEYAKNGLFSTKSDVYSFGILALEIVTGRKNSRFRDSANLQSHIWQHWSRGTGLEVVDPSLGGQWPRYEVLKCIHIALLCVQEAAGGRPTMSEIVLMLNSYTATSLVPSRPAFFVPTPSFRLALGSESFQFEQDSKSDSSRQTVNQVTISELIPR</sequence>
<evidence type="ECO:0000256" key="12">
    <source>
        <dbReference type="ARBA" id="ARBA00023170"/>
    </source>
</evidence>
<evidence type="ECO:0000256" key="11">
    <source>
        <dbReference type="ARBA" id="ARBA00023136"/>
    </source>
</evidence>
<keyword evidence="7" id="KW-0547">Nucleotide-binding</keyword>
<dbReference type="CDD" id="cd14066">
    <property type="entry name" value="STKc_IRAK"/>
    <property type="match status" value="1"/>
</dbReference>
<dbReference type="PROSITE" id="PS51473">
    <property type="entry name" value="GNK2"/>
    <property type="match status" value="2"/>
</dbReference>
<dbReference type="GO" id="GO:0004674">
    <property type="term" value="F:protein serine/threonine kinase activity"/>
    <property type="evidence" value="ECO:0007669"/>
    <property type="project" value="UniProtKB-KW"/>
</dbReference>
<dbReference type="OrthoDB" id="688481at2759"/>
<feature type="domain" description="Protein kinase" evidence="18">
    <location>
        <begin position="296"/>
        <end position="560"/>
    </location>
</feature>
<keyword evidence="3" id="KW-0808">Transferase</keyword>
<dbReference type="FunFam" id="3.30.200.20:FF:000142">
    <property type="entry name" value="Cysteine-rich receptor-like protein kinase 10"/>
    <property type="match status" value="1"/>
</dbReference>
<keyword evidence="12 20" id="KW-0675">Receptor</keyword>
<protein>
    <submittedName>
        <fullName evidence="20">Cysteine-rich RLK (RECEPTOR-like protein kinase) 11</fullName>
    </submittedName>
</protein>
<dbReference type="Gene3D" id="3.30.430.20">
    <property type="entry name" value="Gnk2 domain, C-X8-C-X2-C motif"/>
    <property type="match status" value="2"/>
</dbReference>
<evidence type="ECO:0000256" key="9">
    <source>
        <dbReference type="ARBA" id="ARBA00022840"/>
    </source>
</evidence>
<feature type="domain" description="Gnk2-homologous" evidence="19">
    <location>
        <begin position="25"/>
        <end position="127"/>
    </location>
</feature>
<keyword evidence="11 16" id="KW-0472">Membrane</keyword>
<feature type="transmembrane region" description="Helical" evidence="16">
    <location>
        <begin position="233"/>
        <end position="257"/>
    </location>
</feature>
<dbReference type="GO" id="GO:0005524">
    <property type="term" value="F:ATP binding"/>
    <property type="evidence" value="ECO:0007669"/>
    <property type="project" value="UniProtKB-KW"/>
</dbReference>
<evidence type="ECO:0000256" key="10">
    <source>
        <dbReference type="ARBA" id="ARBA00022989"/>
    </source>
</evidence>
<keyword evidence="8 20" id="KW-0418">Kinase</keyword>
<comment type="caution">
    <text evidence="20">The sequence shown here is derived from an EMBL/GenBank/DDBJ whole genome shotgun (WGS) entry which is preliminary data.</text>
</comment>
<evidence type="ECO:0000256" key="6">
    <source>
        <dbReference type="ARBA" id="ARBA00022737"/>
    </source>
</evidence>
<dbReference type="Gene3D" id="1.10.510.10">
    <property type="entry name" value="Transferase(Phosphotransferase) domain 1"/>
    <property type="match status" value="1"/>
</dbReference>
<dbReference type="EMBL" id="BJWL01000017">
    <property type="protein sequence ID" value="GFZ05528.1"/>
    <property type="molecule type" value="Genomic_DNA"/>
</dbReference>
<evidence type="ECO:0000256" key="15">
    <source>
        <dbReference type="ARBA" id="ARBA00047951"/>
    </source>
</evidence>
<dbReference type="GO" id="GO:0006950">
    <property type="term" value="P:response to stress"/>
    <property type="evidence" value="ECO:0007669"/>
    <property type="project" value="UniProtKB-ARBA"/>
</dbReference>
<dbReference type="PROSITE" id="PS50011">
    <property type="entry name" value="PROTEIN_KINASE_DOM"/>
    <property type="match status" value="1"/>
</dbReference>
<evidence type="ECO:0000259" key="18">
    <source>
        <dbReference type="PROSITE" id="PS50011"/>
    </source>
</evidence>
<feature type="chain" id="PRO_5029890260" evidence="17">
    <location>
        <begin position="24"/>
        <end position="613"/>
    </location>
</feature>
<evidence type="ECO:0000259" key="19">
    <source>
        <dbReference type="PROSITE" id="PS51473"/>
    </source>
</evidence>
<dbReference type="SUPFAM" id="SSF56112">
    <property type="entry name" value="Protein kinase-like (PK-like)"/>
    <property type="match status" value="1"/>
</dbReference>
<keyword evidence="9" id="KW-0067">ATP-binding</keyword>
<accession>A0A7J0G450</accession>
<evidence type="ECO:0000256" key="3">
    <source>
        <dbReference type="ARBA" id="ARBA00022679"/>
    </source>
</evidence>
<dbReference type="CDD" id="cd23509">
    <property type="entry name" value="Gnk2-like"/>
    <property type="match status" value="2"/>
</dbReference>
<dbReference type="InterPro" id="IPR011009">
    <property type="entry name" value="Kinase-like_dom_sf"/>
</dbReference>
<gene>
    <name evidence="20" type="ORF">Acr_17g0011000</name>
</gene>
<keyword evidence="5 17" id="KW-0732">Signal</keyword>
<comment type="subcellular location">
    <subcellularLocation>
        <location evidence="1">Membrane</location>
        <topology evidence="1">Single-pass membrane protein</topology>
    </subcellularLocation>
</comment>
<evidence type="ECO:0000256" key="14">
    <source>
        <dbReference type="ARBA" id="ARBA00047558"/>
    </source>
</evidence>
<keyword evidence="6" id="KW-0677">Repeat</keyword>
<dbReference type="Pfam" id="PF00069">
    <property type="entry name" value="Pkinase"/>
    <property type="match status" value="1"/>
</dbReference>